<organism evidence="2 3">
    <name type="scientific">Eufriesea mexicana</name>
    <dbReference type="NCBI Taxonomy" id="516756"/>
    <lineage>
        <taxon>Eukaryota</taxon>
        <taxon>Metazoa</taxon>
        <taxon>Ecdysozoa</taxon>
        <taxon>Arthropoda</taxon>
        <taxon>Hexapoda</taxon>
        <taxon>Insecta</taxon>
        <taxon>Pterygota</taxon>
        <taxon>Neoptera</taxon>
        <taxon>Endopterygota</taxon>
        <taxon>Hymenoptera</taxon>
        <taxon>Apocrita</taxon>
        <taxon>Aculeata</taxon>
        <taxon>Apoidea</taxon>
        <taxon>Anthophila</taxon>
        <taxon>Apidae</taxon>
        <taxon>Eufriesea</taxon>
    </lineage>
</organism>
<evidence type="ECO:0000313" key="3">
    <source>
        <dbReference type="Proteomes" id="UP000250275"/>
    </source>
</evidence>
<protein>
    <recommendedName>
        <fullName evidence="1">EGF-like domain-containing protein</fullName>
    </recommendedName>
</protein>
<dbReference type="SMART" id="SM00181">
    <property type="entry name" value="EGF"/>
    <property type="match status" value="5"/>
</dbReference>
<feature type="domain" description="EGF-like" evidence="1">
    <location>
        <begin position="523"/>
        <end position="554"/>
    </location>
</feature>
<reference evidence="2 3" key="1">
    <citation type="submission" date="2015-07" db="EMBL/GenBank/DDBJ databases">
        <title>The genome of Eufriesea mexicana.</title>
        <authorList>
            <person name="Pan H."/>
            <person name="Kapheim K."/>
        </authorList>
    </citation>
    <scope>NUCLEOTIDE SEQUENCE [LARGE SCALE GENOMIC DNA]</scope>
    <source>
        <strain evidence="2">0111107269</strain>
        <tissue evidence="2">Whole body</tissue>
    </source>
</reference>
<dbReference type="OrthoDB" id="504708at2759"/>
<gene>
    <name evidence="2" type="ORF">WN48_00935</name>
</gene>
<feature type="domain" description="EGF-like" evidence="1">
    <location>
        <begin position="257"/>
        <end position="294"/>
    </location>
</feature>
<evidence type="ECO:0000259" key="1">
    <source>
        <dbReference type="SMART" id="SM00181"/>
    </source>
</evidence>
<dbReference type="AlphaFoldDB" id="A0A310SME5"/>
<feature type="domain" description="EGF-like" evidence="1">
    <location>
        <begin position="65"/>
        <end position="100"/>
    </location>
</feature>
<dbReference type="PANTHER" id="PTHR39069:SF8">
    <property type="entry name" value="FI17111P1"/>
    <property type="match status" value="1"/>
</dbReference>
<feature type="domain" description="EGF-like" evidence="1">
    <location>
        <begin position="477"/>
        <end position="511"/>
    </location>
</feature>
<proteinExistence type="predicted"/>
<dbReference type="Pfam" id="PF01683">
    <property type="entry name" value="EB"/>
    <property type="match status" value="2"/>
</dbReference>
<feature type="domain" description="EGF-like" evidence="1">
    <location>
        <begin position="109"/>
        <end position="145"/>
    </location>
</feature>
<sequence length="736" mass="82183">MSSEIYQACFERRKLYNSNVKHRNEFTYVFYLAIIVHDGLALGGKAQEGHAVGVEVLLDEDIGWKCENGSDCTVAATSCVNGTCQCPAGQIYNGAMTTCIKVATTYGDSCEESAQCSRYLFSGGICTNGICVCAKGYYYMHGRCIAYSGLFGKCHKDDDCYVNGDFEATSCDQKNKICKCSPGYYQREYRTCRPEAKLGEKCAIDNDCTRFKKDAYCNIDNTCVLLISNSTLNFLHNDDTLREADASKPVAVTILSNCTVDTDCENFGNATCGPLGTCICKRAYFFVQNVNKCVPELGEPCVAGKEDAVIEYSTCQNGRWNCEHYRAATTDNRECVKAIRRYNDFCRSDMQCYIFGPDAICKGNKCVCNENSRYNETELFCWTKRGVGETCQQDTDCYVDGMQAELSCVNKSCSCPEGTHPNINRTACVNTAAEIGERCEVDKDCVTKDAECINEICACVNNYYELNKKCVPGINANCTRDEDCDPENSKCESNRCTCKQDYVAPSITICLPVLGMECESLGECYLDYGHGVVCKNSWCACDSGYIQVNDTVCESTRRSNNNIPEGFGRTRSKNPEQLDNAYLNPLTTAEFETHRSYHMGRNSFTMSAENRKILGRDAPSVSEKQTVLSAYMRLPCHKSKIFERRNDVCKKGMSGTSMQGMPISNGFRIGMSVGLERMSGVFELKTKVTAIQINEWMCMTEPSAIYEWKLVYECEERGMIGKKNLSVKKGQCEWFK</sequence>
<dbReference type="InterPro" id="IPR006149">
    <property type="entry name" value="EB_dom"/>
</dbReference>
<evidence type="ECO:0000313" key="2">
    <source>
        <dbReference type="EMBL" id="OAD57969.1"/>
    </source>
</evidence>
<dbReference type="EMBL" id="KQ761221">
    <property type="protein sequence ID" value="OAD57969.1"/>
    <property type="molecule type" value="Genomic_DNA"/>
</dbReference>
<dbReference type="Proteomes" id="UP000250275">
    <property type="component" value="Unassembled WGS sequence"/>
</dbReference>
<name>A0A310SME5_9HYME</name>
<keyword evidence="3" id="KW-1185">Reference proteome</keyword>
<accession>A0A310SME5</accession>
<dbReference type="InterPro" id="IPR000742">
    <property type="entry name" value="EGF"/>
</dbReference>
<dbReference type="PANTHER" id="PTHR39069">
    <property type="entry name" value="ECDYSONE-INDUCIBLE GENE E1, ISOFORM A"/>
    <property type="match status" value="1"/>
</dbReference>